<dbReference type="InterPro" id="IPR027417">
    <property type="entry name" value="P-loop_NTPase"/>
</dbReference>
<dbReference type="STRING" id="525367.HMPREF0556_11215"/>
<dbReference type="Gene3D" id="3.40.50.300">
    <property type="entry name" value="P-loop containing nucleotide triphosphate hydrolases"/>
    <property type="match status" value="1"/>
</dbReference>
<dbReference type="eggNOG" id="COG2204">
    <property type="taxonomic scope" value="Bacteria"/>
</dbReference>
<evidence type="ECO:0000256" key="2">
    <source>
        <dbReference type="ARBA" id="ARBA00022840"/>
    </source>
</evidence>
<dbReference type="PANTHER" id="PTHR32071">
    <property type="entry name" value="TRANSCRIPTIONAL REGULATORY PROTEIN"/>
    <property type="match status" value="1"/>
</dbReference>
<dbReference type="Gene3D" id="3.40.50.10660">
    <property type="entry name" value="PrpR receptor domain-like"/>
    <property type="match status" value="1"/>
</dbReference>
<dbReference type="GO" id="GO:0006355">
    <property type="term" value="P:regulation of DNA-templated transcription"/>
    <property type="evidence" value="ECO:0007669"/>
    <property type="project" value="InterPro"/>
</dbReference>
<sequence length="611" mass="70659">MKRLEVNSKIKNKSTDFRKNVSNLNGKDKSMKAIKVLGIAPYLGLKKLLETTARQQPDIQLTCFVGDLEAGLDIAVREIEQHEFDIIISRGGTATLLKEHMTLPVIDVGVSQYDIMQMLQSSREYMGKRALVGFQSITTSAGVVAEILQDDIAIFTIHQQNEVRGLLQVLKSEGFDTVLGDMITTRAAKEVGLNYVQVVSSSESIERGLMFARLLGQQLQQKKQMIAYYQALLQHKKYSLLLYHYHTGKVTFSDIHHAAVQKLQRKIHFETMKTQVIQDAEEIYIVEKQPLSESECLLIITQKPFLSIYGAVAERETEHASFSSFDLFYRITETEPFFNMIASYSVRDDIVFITGERGTGIDYVAELVHRQSLYPNDTWYEIDCAKVTDKELRQWLENTTSFFYENNKVIHWKNIGALSLYQLNQLFSAIRDTALILRNKIILSFYTKEEKQLSRKQVEGIFEESLSLLHIELAPLRKRREYIPNLATIYINKLNRQYERQVVGFDKMTLRELELYHWPGNYGEFKRVIKESFYLAESSYIKQAQLQQVIKMDLTTESGEKQKWVGYQKGEPLDEIVSHLIQTRLKETGMNKTKLAEELGISRTTLWRYIR</sequence>
<dbReference type="SUPFAM" id="SSF46689">
    <property type="entry name" value="Homeodomain-like"/>
    <property type="match status" value="1"/>
</dbReference>
<dbReference type="Gene3D" id="1.10.10.60">
    <property type="entry name" value="Homeodomain-like"/>
    <property type="match status" value="1"/>
</dbReference>
<dbReference type="HOGENOM" id="CLU_000445_8_5_9"/>
<protein>
    <submittedName>
        <fullName evidence="6">Transcriptional regulator, Fis family</fullName>
    </submittedName>
</protein>
<evidence type="ECO:0000313" key="7">
    <source>
        <dbReference type="Proteomes" id="UP000010119"/>
    </source>
</evidence>
<name>D7UVI1_LISGR</name>
<keyword evidence="1" id="KW-0547">Nucleotide-binding</keyword>
<proteinExistence type="predicted"/>
<dbReference type="Proteomes" id="UP000010119">
    <property type="component" value="Unassembled WGS sequence"/>
</dbReference>
<dbReference type="Pfam" id="PF25601">
    <property type="entry name" value="AAA_lid_14"/>
    <property type="match status" value="1"/>
</dbReference>
<dbReference type="AlphaFoldDB" id="D7UVI1"/>
<dbReference type="GO" id="GO:0043565">
    <property type="term" value="F:sequence-specific DNA binding"/>
    <property type="evidence" value="ECO:0007669"/>
    <property type="project" value="InterPro"/>
</dbReference>
<dbReference type="InterPro" id="IPR002078">
    <property type="entry name" value="Sigma_54_int"/>
</dbReference>
<dbReference type="EMBL" id="ACCR02000003">
    <property type="protein sequence ID" value="EFI84662.1"/>
    <property type="molecule type" value="Genomic_DNA"/>
</dbReference>
<gene>
    <name evidence="6" type="ORF">HMPREF0556_11215</name>
</gene>
<dbReference type="GO" id="GO:0005524">
    <property type="term" value="F:ATP binding"/>
    <property type="evidence" value="ECO:0007669"/>
    <property type="project" value="UniProtKB-KW"/>
</dbReference>
<evidence type="ECO:0000256" key="3">
    <source>
        <dbReference type="ARBA" id="ARBA00023015"/>
    </source>
</evidence>
<dbReference type="GO" id="GO:0000156">
    <property type="term" value="F:phosphorelay response regulator activity"/>
    <property type="evidence" value="ECO:0007669"/>
    <property type="project" value="InterPro"/>
</dbReference>
<reference evidence="6" key="1">
    <citation type="submission" date="2010-06" db="EMBL/GenBank/DDBJ databases">
        <authorList>
            <person name="Muzny D."/>
            <person name="Qin X."/>
            <person name="Buhay C."/>
            <person name="Dugan-Rocha S."/>
            <person name="Ding Y."/>
            <person name="Chen G."/>
            <person name="Hawes A."/>
            <person name="Holder M."/>
            <person name="Jhangiani S."/>
            <person name="Johnson A."/>
            <person name="Khan Z."/>
            <person name="Li Z."/>
            <person name="Liu W."/>
            <person name="Liu X."/>
            <person name="Perez L."/>
            <person name="Shen H."/>
            <person name="Wang Q."/>
            <person name="Watt J."/>
            <person name="Xi L."/>
            <person name="Xin Y."/>
            <person name="Zhou J."/>
            <person name="Deng J."/>
            <person name="Jiang H."/>
            <person name="Liu Y."/>
            <person name="Qu J."/>
            <person name="Song X.-Z."/>
            <person name="Zhang L."/>
            <person name="Villasana D."/>
            <person name="Johnson A."/>
            <person name="Liu J."/>
            <person name="Liyanage D."/>
            <person name="Lorensuhewa L."/>
            <person name="Robinson T."/>
            <person name="Song A."/>
            <person name="Song B.-B."/>
            <person name="Dinh H."/>
            <person name="Thornton R."/>
            <person name="Coyle M."/>
            <person name="Francisco L."/>
            <person name="Jackson L."/>
            <person name="Javaid M."/>
            <person name="Korchina V."/>
            <person name="Kovar C."/>
            <person name="Mata R."/>
            <person name="Mathew T."/>
            <person name="Ngo R."/>
            <person name="Nguyen L."/>
            <person name="Nguyen N."/>
            <person name="Okwuonu G."/>
            <person name="Ongeri F."/>
            <person name="Pham C."/>
            <person name="Simmons D."/>
            <person name="Wilczek-Boney K."/>
            <person name="Hale W."/>
            <person name="Jakkamsetti A."/>
            <person name="Pham P."/>
            <person name="Ruth R."/>
            <person name="San Lucas F."/>
            <person name="Warren J."/>
            <person name="Zhang J."/>
            <person name="Zhao Z."/>
            <person name="Zhou C."/>
            <person name="Zhu D."/>
            <person name="Lee S."/>
            <person name="Bess C."/>
            <person name="Blankenburg K."/>
            <person name="Forbes L."/>
            <person name="Fu Q."/>
            <person name="Gubbala S."/>
            <person name="Hirani K."/>
            <person name="Jayaseelan J.C."/>
            <person name="Lara F."/>
            <person name="Munidasa M."/>
            <person name="Palculict T."/>
            <person name="Patil S."/>
            <person name="Pu L.-L."/>
            <person name="Saada N."/>
            <person name="Tang L."/>
            <person name="Weissenberger G."/>
            <person name="Zhu Y."/>
            <person name="Hemphill L."/>
            <person name="Shang Y."/>
            <person name="Youmans B."/>
            <person name="Ayvaz T."/>
            <person name="Ross M."/>
            <person name="Santibanez J."/>
            <person name="Aqrawi P."/>
            <person name="Gross S."/>
            <person name="Joshi V."/>
            <person name="Fowler G."/>
            <person name="Nazareth L."/>
            <person name="Reid J."/>
            <person name="Worley K."/>
            <person name="Petrosino J."/>
            <person name="Highlander S."/>
            <person name="Gibbs R."/>
        </authorList>
    </citation>
    <scope>NUCLEOTIDE SEQUENCE [LARGE SCALE GENOMIC DNA]</scope>
    <source>
        <strain evidence="6">DSM 20601</strain>
    </source>
</reference>
<keyword evidence="2" id="KW-0067">ATP-binding</keyword>
<dbReference type="Gene3D" id="3.40.50.2300">
    <property type="match status" value="1"/>
</dbReference>
<dbReference type="InterPro" id="IPR009057">
    <property type="entry name" value="Homeodomain-like_sf"/>
</dbReference>
<dbReference type="Pfam" id="PF00158">
    <property type="entry name" value="Sigma54_activat"/>
    <property type="match status" value="1"/>
</dbReference>
<keyword evidence="3" id="KW-0805">Transcription regulation</keyword>
<dbReference type="Pfam" id="PF06506">
    <property type="entry name" value="PrpR_N"/>
    <property type="match status" value="1"/>
</dbReference>
<keyword evidence="7" id="KW-1185">Reference proteome</keyword>
<dbReference type="PROSITE" id="PS50045">
    <property type="entry name" value="SIGMA54_INTERACT_4"/>
    <property type="match status" value="1"/>
</dbReference>
<organism evidence="6 7">
    <name type="scientific">Listeria grayi DSM 20601</name>
    <dbReference type="NCBI Taxonomy" id="525367"/>
    <lineage>
        <taxon>Bacteria</taxon>
        <taxon>Bacillati</taxon>
        <taxon>Bacillota</taxon>
        <taxon>Bacilli</taxon>
        <taxon>Bacillales</taxon>
        <taxon>Listeriaceae</taxon>
        <taxon>Listeria</taxon>
    </lineage>
</organism>
<evidence type="ECO:0000256" key="1">
    <source>
        <dbReference type="ARBA" id="ARBA00022741"/>
    </source>
</evidence>
<dbReference type="SUPFAM" id="SSF159800">
    <property type="entry name" value="PrpR receptor domain-like"/>
    <property type="match status" value="1"/>
</dbReference>
<keyword evidence="4" id="KW-0804">Transcription</keyword>
<feature type="domain" description="Sigma-54 factor interaction" evidence="5">
    <location>
        <begin position="341"/>
        <end position="534"/>
    </location>
</feature>
<evidence type="ECO:0000313" key="6">
    <source>
        <dbReference type="EMBL" id="EFI84662.1"/>
    </source>
</evidence>
<dbReference type="InterPro" id="IPR002197">
    <property type="entry name" value="HTH_Fis"/>
</dbReference>
<dbReference type="Gene3D" id="1.10.8.60">
    <property type="match status" value="1"/>
</dbReference>
<dbReference type="InterPro" id="IPR010524">
    <property type="entry name" value="Sig_transdc_resp-reg_PrpR_N"/>
</dbReference>
<accession>D7UVI1</accession>
<evidence type="ECO:0000259" key="5">
    <source>
        <dbReference type="PROSITE" id="PS50045"/>
    </source>
</evidence>
<dbReference type="InterPro" id="IPR058031">
    <property type="entry name" value="AAA_lid_NorR"/>
</dbReference>
<dbReference type="Pfam" id="PF02954">
    <property type="entry name" value="HTH_8"/>
    <property type="match status" value="1"/>
</dbReference>
<dbReference type="PRINTS" id="PR01590">
    <property type="entry name" value="HTHFIS"/>
</dbReference>
<evidence type="ECO:0000256" key="4">
    <source>
        <dbReference type="ARBA" id="ARBA00023163"/>
    </source>
</evidence>
<comment type="caution">
    <text evidence="6">The sequence shown here is derived from an EMBL/GenBank/DDBJ whole genome shotgun (WGS) entry which is preliminary data.</text>
</comment>
<dbReference type="SUPFAM" id="SSF52540">
    <property type="entry name" value="P-loop containing nucleoside triphosphate hydrolases"/>
    <property type="match status" value="1"/>
</dbReference>